<dbReference type="AlphaFoldDB" id="A0A0V8HN96"/>
<feature type="signal peptide" evidence="1">
    <location>
        <begin position="1"/>
        <end position="29"/>
    </location>
</feature>
<protein>
    <submittedName>
        <fullName evidence="2">Uncharacterized protein</fullName>
    </submittedName>
</protein>
<sequence length="183" mass="20628">MRKVFKKGILATIVALAVSSTLGLSQASAALDTLGYHYLYLNNASEHWNYADWDYQTYQQAGKTFALNSGEDFGVKIGFDPTTISYPAYNDNPYGTYQPIVEIMLYEYDGNNNYTYIGKKVINAADMYRNWDNGTVWFDSSVFSSVASGENGAMEIDVRYTYNFSALDDSSYSTKTHVSIWSR</sequence>
<dbReference type="EMBL" id="FMAU01000001">
    <property type="protein sequence ID" value="SCB87246.1"/>
    <property type="molecule type" value="Genomic_DNA"/>
</dbReference>
<keyword evidence="3" id="KW-1185">Reference proteome</keyword>
<keyword evidence="1" id="KW-0732">Signal</keyword>
<feature type="chain" id="PRO_5014527804" evidence="1">
    <location>
        <begin position="30"/>
        <end position="183"/>
    </location>
</feature>
<organism evidence="2 3">
    <name type="scientific">[Bacillus] enclensis</name>
    <dbReference type="NCBI Taxonomy" id="1402860"/>
    <lineage>
        <taxon>Bacteria</taxon>
        <taxon>Bacillati</taxon>
        <taxon>Bacillota</taxon>
        <taxon>Bacilli</taxon>
        <taxon>Bacillales</taxon>
        <taxon>Bacillaceae</taxon>
        <taxon>Rossellomorea</taxon>
    </lineage>
</organism>
<reference evidence="3" key="1">
    <citation type="submission" date="2016-08" db="EMBL/GenBank/DDBJ databases">
        <authorList>
            <person name="Varghese N."/>
            <person name="Submissions Spin"/>
        </authorList>
    </citation>
    <scope>NUCLEOTIDE SEQUENCE [LARGE SCALE GENOMIC DNA]</scope>
    <source>
        <strain evidence="3">SGD-1123</strain>
    </source>
</reference>
<accession>A0A0V8HN96</accession>
<evidence type="ECO:0000313" key="3">
    <source>
        <dbReference type="Proteomes" id="UP000181997"/>
    </source>
</evidence>
<dbReference type="Proteomes" id="UP000181997">
    <property type="component" value="Unassembled WGS sequence"/>
</dbReference>
<evidence type="ECO:0000256" key="1">
    <source>
        <dbReference type="SAM" id="SignalP"/>
    </source>
</evidence>
<gene>
    <name evidence="2" type="ORF">GA0061094_1071</name>
</gene>
<evidence type="ECO:0000313" key="2">
    <source>
        <dbReference type="EMBL" id="SCB87246.1"/>
    </source>
</evidence>
<name>A0A0V8HN96_9BACI</name>
<dbReference type="RefSeq" id="WP_058297739.1">
    <property type="nucleotide sequence ID" value="NZ_FMAU01000001.1"/>
</dbReference>
<proteinExistence type="predicted"/>